<keyword evidence="1" id="KW-0812">Transmembrane</keyword>
<keyword evidence="1" id="KW-0472">Membrane</keyword>
<gene>
    <name evidence="2" type="ORF">SAE01_45690</name>
</gene>
<feature type="transmembrane region" description="Helical" evidence="1">
    <location>
        <begin position="195"/>
        <end position="216"/>
    </location>
</feature>
<feature type="transmembrane region" description="Helical" evidence="1">
    <location>
        <begin position="105"/>
        <end position="127"/>
    </location>
</feature>
<evidence type="ECO:0000313" key="2">
    <source>
        <dbReference type="EMBL" id="GEO12073.1"/>
    </source>
</evidence>
<dbReference type="RefSeq" id="WP_147206202.1">
    <property type="nucleotide sequence ID" value="NZ_BJYT01000038.1"/>
</dbReference>
<accession>A0A512BJD0</accession>
<sequence>MSITVSPSVSAPQARQKKAILLTIDGIPLYVYAVSLASILTIVGILWDISWHTTIGRDKFLSPPHILIYMGAVFAGLFSGIQVLWNTFKASAAAKKGLVKIWGFFYSSLGALFCIWGAIAMLTSAPFDDWWHNAYGLDVVILSPPHFLLALGMLFLQFGACVSISKYLNRIENDQVAESMIKTYWIRNNIRQKRILRTLLVIAAASFLCMVCTLFTEFVDRRAQHTGLFYQVTTAICMLLLPVFGRALRTKWAMTSVAFGYFLIAGLANWILQLFPAVPKLGPILNPVTHYQSLQFPLLLFIPAIAADLLMQKVKGNDWKKAAITSAVFVTILLIVQYPFSEFLVESPLARNWFFGSNAWYYGANPEWEFRYKFRSDEVEPFASILFGALKAIIIGFFIGRLSLRWGKWMQSIQR</sequence>
<dbReference type="Gene3D" id="1.20.1050.50">
    <property type="entry name" value="Particulate methane monooxygenase subunit c2. Chain: C"/>
    <property type="match status" value="1"/>
</dbReference>
<keyword evidence="1" id="KW-1133">Transmembrane helix</keyword>
<dbReference type="AlphaFoldDB" id="A0A512BJD0"/>
<feature type="transmembrane region" description="Helical" evidence="1">
    <location>
        <begin position="322"/>
        <end position="340"/>
    </location>
</feature>
<feature type="transmembrane region" description="Helical" evidence="1">
    <location>
        <begin position="147"/>
        <end position="168"/>
    </location>
</feature>
<feature type="transmembrane region" description="Helical" evidence="1">
    <location>
        <begin position="66"/>
        <end position="85"/>
    </location>
</feature>
<proteinExistence type="predicted"/>
<feature type="transmembrane region" description="Helical" evidence="1">
    <location>
        <begin position="20"/>
        <end position="46"/>
    </location>
</feature>
<name>A0A512BJD0_9BACT</name>
<feature type="transmembrane region" description="Helical" evidence="1">
    <location>
        <begin position="382"/>
        <end position="404"/>
    </location>
</feature>
<comment type="caution">
    <text evidence="2">The sequence shown here is derived from an EMBL/GenBank/DDBJ whole genome shotgun (WGS) entry which is preliminary data.</text>
</comment>
<feature type="transmembrane region" description="Helical" evidence="1">
    <location>
        <begin position="228"/>
        <end position="245"/>
    </location>
</feature>
<dbReference type="InterPro" id="IPR023349">
    <property type="entry name" value="NH3_CH4_mOase_C_sf"/>
</dbReference>
<dbReference type="EMBL" id="BJYT01000038">
    <property type="protein sequence ID" value="GEO12073.1"/>
    <property type="molecule type" value="Genomic_DNA"/>
</dbReference>
<feature type="transmembrane region" description="Helical" evidence="1">
    <location>
        <begin position="252"/>
        <end position="272"/>
    </location>
</feature>
<keyword evidence="3" id="KW-1185">Reference proteome</keyword>
<evidence type="ECO:0000313" key="3">
    <source>
        <dbReference type="Proteomes" id="UP000321513"/>
    </source>
</evidence>
<reference evidence="2 3" key="1">
    <citation type="submission" date="2019-07" db="EMBL/GenBank/DDBJ databases">
        <title>Whole genome shotgun sequence of Segetibacter aerophilus NBRC 106135.</title>
        <authorList>
            <person name="Hosoyama A."/>
            <person name="Uohara A."/>
            <person name="Ohji S."/>
            <person name="Ichikawa N."/>
        </authorList>
    </citation>
    <scope>NUCLEOTIDE SEQUENCE [LARGE SCALE GENOMIC DNA]</scope>
    <source>
        <strain evidence="2 3">NBRC 106135</strain>
    </source>
</reference>
<evidence type="ECO:0000256" key="1">
    <source>
        <dbReference type="SAM" id="Phobius"/>
    </source>
</evidence>
<protein>
    <submittedName>
        <fullName evidence="2">Uncharacterized protein</fullName>
    </submittedName>
</protein>
<feature type="transmembrane region" description="Helical" evidence="1">
    <location>
        <begin position="292"/>
        <end position="310"/>
    </location>
</feature>
<dbReference type="Proteomes" id="UP000321513">
    <property type="component" value="Unassembled WGS sequence"/>
</dbReference>
<dbReference type="OrthoDB" id="919086at2"/>
<organism evidence="2 3">
    <name type="scientific">Segetibacter aerophilus</name>
    <dbReference type="NCBI Taxonomy" id="670293"/>
    <lineage>
        <taxon>Bacteria</taxon>
        <taxon>Pseudomonadati</taxon>
        <taxon>Bacteroidota</taxon>
        <taxon>Chitinophagia</taxon>
        <taxon>Chitinophagales</taxon>
        <taxon>Chitinophagaceae</taxon>
        <taxon>Segetibacter</taxon>
    </lineage>
</organism>